<dbReference type="InterPro" id="IPR009061">
    <property type="entry name" value="DNA-bd_dom_put_sf"/>
</dbReference>
<sequence length="82" mass="9177">MHPDEKVNTDLFSALERSLKPMNTPKDVSATGISEGTLGYWRSMGVGPKFVKVGRTVLYPKETVLDYFRTHVYQSAGEVRGE</sequence>
<dbReference type="EMBL" id="JAAIII010000002">
    <property type="protein sequence ID" value="NMM93469.1"/>
    <property type="molecule type" value="Genomic_DNA"/>
</dbReference>
<organism evidence="1 2">
    <name type="scientific">Bifidobacterium oedipodis</name>
    <dbReference type="NCBI Taxonomy" id="2675322"/>
    <lineage>
        <taxon>Bacteria</taxon>
        <taxon>Bacillati</taxon>
        <taxon>Actinomycetota</taxon>
        <taxon>Actinomycetes</taxon>
        <taxon>Bifidobacteriales</taxon>
        <taxon>Bifidobacteriaceae</taxon>
        <taxon>Bifidobacterium</taxon>
    </lineage>
</organism>
<keyword evidence="2" id="KW-1185">Reference proteome</keyword>
<evidence type="ECO:0000313" key="1">
    <source>
        <dbReference type="EMBL" id="NMM93469.1"/>
    </source>
</evidence>
<name>A0A7Y0HTB1_9BIFI</name>
<reference evidence="1 2" key="1">
    <citation type="submission" date="2020-02" db="EMBL/GenBank/DDBJ databases">
        <title>Characterization of phylogenetic diversity of novel bifidobacterial species isolated in Czech ZOOs.</title>
        <authorList>
            <person name="Lugli G.A."/>
            <person name="Vera N.B."/>
            <person name="Ventura M."/>
        </authorList>
    </citation>
    <scope>NUCLEOTIDE SEQUENCE [LARGE SCALE GENOMIC DNA]</scope>
    <source>
        <strain evidence="1 2">DSM 109957</strain>
    </source>
</reference>
<gene>
    <name evidence="1" type="ORF">G1C95_0654</name>
</gene>
<dbReference type="AlphaFoldDB" id="A0A7Y0HTB1"/>
<dbReference type="RefSeq" id="WP_169171540.1">
    <property type="nucleotide sequence ID" value="NZ_JAAIII010000002.1"/>
</dbReference>
<dbReference type="SUPFAM" id="SSF46955">
    <property type="entry name" value="Putative DNA-binding domain"/>
    <property type="match status" value="1"/>
</dbReference>
<protein>
    <recommendedName>
        <fullName evidence="3">DNA-binding protein</fullName>
    </recommendedName>
</protein>
<proteinExistence type="predicted"/>
<accession>A0A7Y0HTB1</accession>
<evidence type="ECO:0008006" key="3">
    <source>
        <dbReference type="Google" id="ProtNLM"/>
    </source>
</evidence>
<dbReference type="Proteomes" id="UP000532194">
    <property type="component" value="Unassembled WGS sequence"/>
</dbReference>
<evidence type="ECO:0000313" key="2">
    <source>
        <dbReference type="Proteomes" id="UP000532194"/>
    </source>
</evidence>
<comment type="caution">
    <text evidence="1">The sequence shown here is derived from an EMBL/GenBank/DDBJ whole genome shotgun (WGS) entry which is preliminary data.</text>
</comment>